<dbReference type="Proteomes" id="UP000295727">
    <property type="component" value="Plasmid unnamed1"/>
</dbReference>
<dbReference type="OrthoDB" id="9058532at2"/>
<dbReference type="EMBL" id="CP038152">
    <property type="protein sequence ID" value="QBR04321.1"/>
    <property type="molecule type" value="Genomic_DNA"/>
</dbReference>
<dbReference type="InterPro" id="IPR044855">
    <property type="entry name" value="CoA-Trfase_III_dom3_sf"/>
</dbReference>
<dbReference type="PANTHER" id="PTHR48229">
    <property type="entry name" value="CAIB/BAIF FAMILY ENZYME (AFU_ORTHOLOGUE AFUA_1G05360)-RELATED"/>
    <property type="match status" value="1"/>
</dbReference>
<dbReference type="InterPro" id="IPR003673">
    <property type="entry name" value="CoA-Trfase_fam_III"/>
</dbReference>
<dbReference type="Gene3D" id="3.30.1540.10">
    <property type="entry name" value="formyl-coa transferase, domain 3"/>
    <property type="match status" value="1"/>
</dbReference>
<dbReference type="Pfam" id="PF02515">
    <property type="entry name" value="CoA_transf_3"/>
    <property type="match status" value="1"/>
</dbReference>
<protein>
    <submittedName>
        <fullName evidence="1">Acyl-CoA hydratase</fullName>
    </submittedName>
</protein>
<dbReference type="AlphaFoldDB" id="A0A4P7D681"/>
<dbReference type="GO" id="GO:0003824">
    <property type="term" value="F:catalytic activity"/>
    <property type="evidence" value="ECO:0007669"/>
    <property type="project" value="InterPro"/>
</dbReference>
<dbReference type="PANTHER" id="PTHR48229:SF1">
    <property type="entry name" value="ALPHA METHYLACYL-COA RACEMASE-RELATED"/>
    <property type="match status" value="1"/>
</dbReference>
<evidence type="ECO:0000313" key="1">
    <source>
        <dbReference type="EMBL" id="QBR04321.1"/>
    </source>
</evidence>
<dbReference type="SUPFAM" id="SSF89796">
    <property type="entry name" value="CoA-transferase family III (CaiB/BaiF)"/>
    <property type="match status" value="2"/>
</dbReference>
<name>A0A4P7D681_9BURK</name>
<evidence type="ECO:0000313" key="2">
    <source>
        <dbReference type="Proteomes" id="UP000295727"/>
    </source>
</evidence>
<reference evidence="1 2" key="1">
    <citation type="submission" date="2019-03" db="EMBL/GenBank/DDBJ databases">
        <title>Paraburkholderia sp. 7MH5, isolated from subtropical forest soil.</title>
        <authorList>
            <person name="Gao Z.-H."/>
            <person name="Qiu L.-H."/>
        </authorList>
    </citation>
    <scope>NUCLEOTIDE SEQUENCE [LARGE SCALE GENOMIC DNA]</scope>
    <source>
        <strain evidence="1 2">7MH5</strain>
        <plasmid evidence="1 2">unnamed1</plasmid>
    </source>
</reference>
<gene>
    <name evidence="1" type="ORF">E1956_45260</name>
</gene>
<dbReference type="KEGG" id="ppai:E1956_45260"/>
<proteinExistence type="predicted"/>
<dbReference type="Gene3D" id="3.40.50.10540">
    <property type="entry name" value="Crotonobetainyl-coa:carnitine coa-transferase, domain 1"/>
    <property type="match status" value="2"/>
</dbReference>
<dbReference type="RefSeq" id="WP_134760592.1">
    <property type="nucleotide sequence ID" value="NZ_CP038152.1"/>
</dbReference>
<geneLocation type="plasmid" evidence="1 2">
    <name>unnamed1</name>
</geneLocation>
<keyword evidence="1" id="KW-0614">Plasmid</keyword>
<dbReference type="InterPro" id="IPR052985">
    <property type="entry name" value="CoA-trans_III_biosynth/detox"/>
</dbReference>
<keyword evidence="2" id="KW-1185">Reference proteome</keyword>
<dbReference type="InterPro" id="IPR023606">
    <property type="entry name" value="CoA-Trfase_III_dom_1_sf"/>
</dbReference>
<organism evidence="1 2">
    <name type="scientific">Paraburkholderia pallida</name>
    <dbReference type="NCBI Taxonomy" id="2547399"/>
    <lineage>
        <taxon>Bacteria</taxon>
        <taxon>Pseudomonadati</taxon>
        <taxon>Pseudomonadota</taxon>
        <taxon>Betaproteobacteria</taxon>
        <taxon>Burkholderiales</taxon>
        <taxon>Burkholderiaceae</taxon>
        <taxon>Paraburkholderia</taxon>
    </lineage>
</organism>
<accession>A0A4P7D681</accession>
<sequence length="478" mass="51364">MDQKHSRDLRDRQLPALASLIDSLGIDTGSLGQVSLDGDELLIRSPHRLVDAVGTAQLLIGAAAANIWHARTGKTTDVTVDTIDALHSLHPSHYLWQGGEWFEVGAEHMPVNGYHPTSDGCQVVLWAGPPYQKLLNGYLNFFDCGNNRKSIDAATARYTAADLESALSELGLPACRAFSPEEWRAHPQGTALGATPVIEIEKISDSDPVPFQSSPSGVLDGIRVLDFAHVLAGPHSTQTLAEFGAEVLHITSPARADTLAQHLSVDMGKYCAYLNLAHAPQLQRMHDLAAQADVFVCSYRPGVTRRFGLTPEELAGRSKKGIVVASVNAYGHSGPWAGRAGFDPHGQAASGFSSTEGGGTVTPKFSPVFYLNDLLTGYFAAAGMLVALKRRATEGGSYHVKVSLTRSAMWVQDLGLLDDATISGLPSTDIYPCHTTTSVTAFGEVKTLTNPLRFSSLPLPHHERLVPYGADQPQWQSE</sequence>